<sequence>MQLNVKFTSDGETLAGILFRPDGAQGKLPTVICAGGWCYTKEIVLPHIARIVNNGEVQVLAFDYVGFGESSGARRQHLDPWQQISDYRNALTYAETRDDVDPSRLGCLGISYSGGHVLILAAIDPRIKSIVSIVPVVEGYHNLRRVHGERRFADLEAAILQDRRVRAAGGKGNKIAMASSRPYEELSVWPFPRVNEVFLEVKQTEAPLHEHWSTMESAELLLNYSVAPFVSRVISTNVLMIVAERDNITAWDLEVEAFNNIPSSAKRLEILPGISHMSLYSDRADTNIAAVHARDWFSKTL</sequence>
<dbReference type="SUPFAM" id="SSF53474">
    <property type="entry name" value="alpha/beta-Hydrolases"/>
    <property type="match status" value="1"/>
</dbReference>
<dbReference type="GO" id="GO:0016787">
    <property type="term" value="F:hydrolase activity"/>
    <property type="evidence" value="ECO:0007669"/>
    <property type="project" value="UniProtKB-KW"/>
</dbReference>
<dbReference type="InterPro" id="IPR022742">
    <property type="entry name" value="Hydrolase_4"/>
</dbReference>
<evidence type="ECO:0000259" key="2">
    <source>
        <dbReference type="Pfam" id="PF12146"/>
    </source>
</evidence>
<gene>
    <name evidence="3" type="ORF">N7498_000008</name>
</gene>
<dbReference type="PANTHER" id="PTHR47751:SF2">
    <property type="entry name" value="DLTD N-TERMINAL DOMAIN PROTEIN (AFU_ORTHOLOGUE AFUA_8G00380)-RELATED"/>
    <property type="match status" value="1"/>
</dbReference>
<keyword evidence="4" id="KW-1185">Reference proteome</keyword>
<dbReference type="Proteomes" id="UP001150904">
    <property type="component" value="Unassembled WGS sequence"/>
</dbReference>
<comment type="similarity">
    <text evidence="1">Belongs to the polyketide transferase af380 family.</text>
</comment>
<protein>
    <submittedName>
        <fullName evidence="3">Alpha/Beta hydrolase protein</fullName>
    </submittedName>
</protein>
<evidence type="ECO:0000256" key="1">
    <source>
        <dbReference type="ARBA" id="ARBA00029464"/>
    </source>
</evidence>
<reference evidence="3" key="1">
    <citation type="submission" date="2022-12" db="EMBL/GenBank/DDBJ databases">
        <authorList>
            <person name="Petersen C."/>
        </authorList>
    </citation>
    <scope>NUCLEOTIDE SEQUENCE</scope>
    <source>
        <strain evidence="3">IBT 15544</strain>
    </source>
</reference>
<dbReference type="Gene3D" id="1.10.10.800">
    <property type="match status" value="1"/>
</dbReference>
<organism evidence="3 4">
    <name type="scientific">Penicillium cinerascens</name>
    <dbReference type="NCBI Taxonomy" id="70096"/>
    <lineage>
        <taxon>Eukaryota</taxon>
        <taxon>Fungi</taxon>
        <taxon>Dikarya</taxon>
        <taxon>Ascomycota</taxon>
        <taxon>Pezizomycotina</taxon>
        <taxon>Eurotiomycetes</taxon>
        <taxon>Eurotiomycetidae</taxon>
        <taxon>Eurotiales</taxon>
        <taxon>Aspergillaceae</taxon>
        <taxon>Penicillium</taxon>
    </lineage>
</organism>
<dbReference type="Gene3D" id="3.40.50.1820">
    <property type="entry name" value="alpha/beta hydrolase"/>
    <property type="match status" value="1"/>
</dbReference>
<dbReference type="GO" id="GO:0017000">
    <property type="term" value="P:antibiotic biosynthetic process"/>
    <property type="evidence" value="ECO:0007669"/>
    <property type="project" value="UniProtKB-ARBA"/>
</dbReference>
<dbReference type="InterPro" id="IPR029058">
    <property type="entry name" value="AB_hydrolase_fold"/>
</dbReference>
<comment type="caution">
    <text evidence="3">The sequence shown here is derived from an EMBL/GenBank/DDBJ whole genome shotgun (WGS) entry which is preliminary data.</text>
</comment>
<proteinExistence type="inferred from homology"/>
<keyword evidence="3" id="KW-0378">Hydrolase</keyword>
<accession>A0A9W9TCZ6</accession>
<evidence type="ECO:0000313" key="3">
    <source>
        <dbReference type="EMBL" id="KAJ5217909.1"/>
    </source>
</evidence>
<dbReference type="RefSeq" id="XP_058312482.1">
    <property type="nucleotide sequence ID" value="XM_058447071.1"/>
</dbReference>
<reference evidence="3" key="2">
    <citation type="journal article" date="2023" name="IMA Fungus">
        <title>Comparative genomic study of the Penicillium genus elucidates a diverse pangenome and 15 lateral gene transfer events.</title>
        <authorList>
            <person name="Petersen C."/>
            <person name="Sorensen T."/>
            <person name="Nielsen M.R."/>
            <person name="Sondergaard T.E."/>
            <person name="Sorensen J.L."/>
            <person name="Fitzpatrick D.A."/>
            <person name="Frisvad J.C."/>
            <person name="Nielsen K.L."/>
        </authorList>
    </citation>
    <scope>NUCLEOTIDE SEQUENCE</scope>
    <source>
        <strain evidence="3">IBT 15544</strain>
    </source>
</reference>
<feature type="domain" description="Serine aminopeptidase S33" evidence="2">
    <location>
        <begin position="47"/>
        <end position="279"/>
    </location>
</feature>
<dbReference type="EMBL" id="JAPQKR010000004">
    <property type="protein sequence ID" value="KAJ5217909.1"/>
    <property type="molecule type" value="Genomic_DNA"/>
</dbReference>
<dbReference type="GO" id="GO:0072330">
    <property type="term" value="P:monocarboxylic acid biosynthetic process"/>
    <property type="evidence" value="ECO:0007669"/>
    <property type="project" value="UniProtKB-ARBA"/>
</dbReference>
<dbReference type="AlphaFoldDB" id="A0A9W9TCZ6"/>
<dbReference type="Pfam" id="PF12146">
    <property type="entry name" value="Hydrolase_4"/>
    <property type="match status" value="1"/>
</dbReference>
<dbReference type="PANTHER" id="PTHR47751">
    <property type="entry name" value="SUPERFAMILY HYDROLASE, PUTATIVE (AFU_ORTHOLOGUE AFUA_2G16580)-RELATED"/>
    <property type="match status" value="1"/>
</dbReference>
<dbReference type="GeneID" id="83174371"/>
<dbReference type="InterPro" id="IPR051411">
    <property type="entry name" value="Polyketide_trans_af380"/>
</dbReference>
<evidence type="ECO:0000313" key="4">
    <source>
        <dbReference type="Proteomes" id="UP001150904"/>
    </source>
</evidence>
<dbReference type="OrthoDB" id="2498029at2759"/>
<name>A0A9W9TCZ6_9EURO</name>